<sequence length="436" mass="49677">MTGGFPDYHNFPDRDKGEESFWPSFTDIMMVITMVFLLVTVMVITNNWKLVTDLQESMQAQRLAAEQALDKEAKNHTLEDRMNLLENRLKSSREVVAEKQIENESLQAEIDRILKKITQIETELAASVKLLEKRQVQIAQRDDQIANLKADRDKQLVTLENRAQALATLQGIQETSQSQVLRLQAALDDKEVELESSKQANEEKIKALELAMTRSELELQKSLEANERLAVLEAALKASEETLADTKKANDERISELQNQLISAQTSLSDTQESQQVSQEQLENMRSEFAALQAAKQAESDRLAGLQSEIARIQSLRSEDMAKLESLQGEFDTLDTKYKKLVRPARSSEGKHVVSVWFSKQSGREVYRIRDATEDEFRTISRPAMASALAGLKDKHGKSLYVRIIIPENSGLSYSDAWRFTTEMQRAYDYYYQDDE</sequence>
<gene>
    <name evidence="3" type="ORF">DKW60_10660</name>
</gene>
<keyword evidence="4" id="KW-1185">Reference proteome</keyword>
<organism evidence="3 4">
    <name type="scientific">Leucothrix pacifica</name>
    <dbReference type="NCBI Taxonomy" id="1247513"/>
    <lineage>
        <taxon>Bacteria</taxon>
        <taxon>Pseudomonadati</taxon>
        <taxon>Pseudomonadota</taxon>
        <taxon>Gammaproteobacteria</taxon>
        <taxon>Thiotrichales</taxon>
        <taxon>Thiotrichaceae</taxon>
        <taxon>Leucothrix</taxon>
    </lineage>
</organism>
<keyword evidence="2" id="KW-1133">Transmembrane helix</keyword>
<protein>
    <recommendedName>
        <fullName evidence="5">Chromosome partition protein Smc</fullName>
    </recommendedName>
</protein>
<evidence type="ECO:0008006" key="5">
    <source>
        <dbReference type="Google" id="ProtNLM"/>
    </source>
</evidence>
<keyword evidence="2" id="KW-0812">Transmembrane</keyword>
<proteinExistence type="predicted"/>
<reference evidence="3 4" key="1">
    <citation type="submission" date="2018-05" db="EMBL/GenBank/DDBJ databases">
        <title>Leucothrix arctica sp. nov., isolated from Arctic seawater.</title>
        <authorList>
            <person name="Choi A."/>
            <person name="Baek K."/>
        </authorList>
    </citation>
    <scope>NUCLEOTIDE SEQUENCE [LARGE SCALE GENOMIC DNA]</scope>
    <source>
        <strain evidence="3 4">JCM 18388</strain>
    </source>
</reference>
<comment type="caution">
    <text evidence="3">The sequence shown here is derived from an EMBL/GenBank/DDBJ whole genome shotgun (WGS) entry which is preliminary data.</text>
</comment>
<dbReference type="AlphaFoldDB" id="A0A317CFA3"/>
<accession>A0A317CFA3</accession>
<name>A0A317CFA3_9GAMM</name>
<feature type="transmembrane region" description="Helical" evidence="2">
    <location>
        <begin position="20"/>
        <end position="44"/>
    </location>
</feature>
<dbReference type="OrthoDB" id="5622869at2"/>
<feature type="coiled-coil region" evidence="1">
    <location>
        <begin position="180"/>
        <end position="302"/>
    </location>
</feature>
<keyword evidence="1" id="KW-0175">Coiled coil</keyword>
<dbReference type="EMBL" id="QGKM01000027">
    <property type="protein sequence ID" value="PWQ97186.1"/>
    <property type="molecule type" value="Genomic_DNA"/>
</dbReference>
<dbReference type="Proteomes" id="UP000245539">
    <property type="component" value="Unassembled WGS sequence"/>
</dbReference>
<evidence type="ECO:0000313" key="4">
    <source>
        <dbReference type="Proteomes" id="UP000245539"/>
    </source>
</evidence>
<dbReference type="RefSeq" id="WP_109837644.1">
    <property type="nucleotide sequence ID" value="NZ_QGKM01000027.1"/>
</dbReference>
<evidence type="ECO:0000313" key="3">
    <source>
        <dbReference type="EMBL" id="PWQ97186.1"/>
    </source>
</evidence>
<evidence type="ECO:0000256" key="1">
    <source>
        <dbReference type="SAM" id="Coils"/>
    </source>
</evidence>
<keyword evidence="2" id="KW-0472">Membrane</keyword>
<feature type="coiled-coil region" evidence="1">
    <location>
        <begin position="68"/>
        <end position="123"/>
    </location>
</feature>
<evidence type="ECO:0000256" key="2">
    <source>
        <dbReference type="SAM" id="Phobius"/>
    </source>
</evidence>